<feature type="transmembrane region" description="Helical" evidence="12">
    <location>
        <begin position="158"/>
        <end position="176"/>
    </location>
</feature>
<feature type="transmembrane region" description="Helical" evidence="12">
    <location>
        <begin position="323"/>
        <end position="342"/>
    </location>
</feature>
<protein>
    <recommendedName>
        <fullName evidence="5 12">NADH-ubiquinone oxidoreductase chain 4</fullName>
        <ecNumber evidence="4 12">7.1.1.2</ecNumber>
    </recommendedName>
</protein>
<keyword evidence="12" id="KW-0249">Electron transport</keyword>
<comment type="function">
    <text evidence="12">Core subunit of the mitochondrial membrane respiratory chain NADH dehydrogenase (Complex I) which catalyzes electron transfer from NADH through the respiratory chain, using ubiquinone as an electron acceptor. Essential for the catalytic activity and assembly of complex I.</text>
</comment>
<geneLocation type="mitochondrion" evidence="14"/>
<evidence type="ECO:0000256" key="8">
    <source>
        <dbReference type="ARBA" id="ARBA00022989"/>
    </source>
</evidence>
<feature type="transmembrane region" description="Helical" evidence="12">
    <location>
        <begin position="107"/>
        <end position="127"/>
    </location>
</feature>
<feature type="transmembrane region" description="Helical" evidence="12">
    <location>
        <begin position="188"/>
        <end position="210"/>
    </location>
</feature>
<dbReference type="GO" id="GO:0003954">
    <property type="term" value="F:NADH dehydrogenase activity"/>
    <property type="evidence" value="ECO:0007669"/>
    <property type="project" value="TreeGrafter"/>
</dbReference>
<comment type="function">
    <text evidence="1">Core subunit of the mitochondrial membrane respiratory chain NADH dehydrogenase (Complex I) that is believed to belong to the minimal assembly required for catalysis. Complex I functions in the transfer of electrons from NADH to the respiratory chain. The immediate electron acceptor for the enzyme is believed to be ubiquinone.</text>
</comment>
<accession>A0A6G7ITT6</accession>
<feature type="transmembrane region" description="Helical" evidence="12">
    <location>
        <begin position="422"/>
        <end position="446"/>
    </location>
</feature>
<keyword evidence="12" id="KW-0679">Respiratory chain</keyword>
<comment type="similarity">
    <text evidence="3 12">Belongs to the complex I subunit 4 family.</text>
</comment>
<feature type="transmembrane region" description="Helical" evidence="12">
    <location>
        <begin position="230"/>
        <end position="252"/>
    </location>
</feature>
<proteinExistence type="inferred from homology"/>
<keyword evidence="10 12" id="KW-0830">Ubiquinone</keyword>
<evidence type="ECO:0000256" key="4">
    <source>
        <dbReference type="ARBA" id="ARBA00012944"/>
    </source>
</evidence>
<dbReference type="InterPro" id="IPR001750">
    <property type="entry name" value="ND/Mrp_TM"/>
</dbReference>
<keyword evidence="12" id="KW-0813">Transport</keyword>
<feature type="transmembrane region" description="Helical" evidence="12">
    <location>
        <begin position="264"/>
        <end position="287"/>
    </location>
</feature>
<dbReference type="GO" id="GO:0015990">
    <property type="term" value="P:electron transport coupled proton transport"/>
    <property type="evidence" value="ECO:0007669"/>
    <property type="project" value="TreeGrafter"/>
</dbReference>
<dbReference type="PRINTS" id="PR01437">
    <property type="entry name" value="NUOXDRDTASE4"/>
</dbReference>
<evidence type="ECO:0000256" key="6">
    <source>
        <dbReference type="ARBA" id="ARBA00022692"/>
    </source>
</evidence>
<dbReference type="Pfam" id="PF00361">
    <property type="entry name" value="Proton_antipo_M"/>
    <property type="match status" value="1"/>
</dbReference>
<keyword evidence="7" id="KW-1278">Translocase</keyword>
<dbReference type="InterPro" id="IPR010227">
    <property type="entry name" value="NADH_Q_OxRdtase_chainM/4"/>
</dbReference>
<feature type="transmembrane region" description="Helical" evidence="12">
    <location>
        <begin position="293"/>
        <end position="311"/>
    </location>
</feature>
<dbReference type="GeneID" id="54116243"/>
<evidence type="ECO:0000256" key="12">
    <source>
        <dbReference type="RuleBase" id="RU003297"/>
    </source>
</evidence>
<dbReference type="GO" id="GO:0008137">
    <property type="term" value="F:NADH dehydrogenase (ubiquinone) activity"/>
    <property type="evidence" value="ECO:0007669"/>
    <property type="project" value="UniProtKB-UniRule"/>
</dbReference>
<dbReference type="GO" id="GO:0042773">
    <property type="term" value="P:ATP synthesis coupled electron transport"/>
    <property type="evidence" value="ECO:0007669"/>
    <property type="project" value="InterPro"/>
</dbReference>
<dbReference type="PANTHER" id="PTHR43507:SF1">
    <property type="entry name" value="NADH-UBIQUINONE OXIDOREDUCTASE CHAIN 4"/>
    <property type="match status" value="1"/>
</dbReference>
<evidence type="ECO:0000256" key="11">
    <source>
        <dbReference type="ARBA" id="ARBA00023136"/>
    </source>
</evidence>
<dbReference type="GO" id="GO:0048039">
    <property type="term" value="F:ubiquinone binding"/>
    <property type="evidence" value="ECO:0007669"/>
    <property type="project" value="TreeGrafter"/>
</dbReference>
<gene>
    <name evidence="14" type="primary">nad4</name>
</gene>
<evidence type="ECO:0000256" key="7">
    <source>
        <dbReference type="ARBA" id="ARBA00022967"/>
    </source>
</evidence>
<dbReference type="InterPro" id="IPR003918">
    <property type="entry name" value="NADH_UbQ_OxRdtase"/>
</dbReference>
<keyword evidence="9 12" id="KW-0520">NAD</keyword>
<evidence type="ECO:0000259" key="13">
    <source>
        <dbReference type="Pfam" id="PF00361"/>
    </source>
</evidence>
<feature type="transmembrane region" description="Helical" evidence="12">
    <location>
        <begin position="134"/>
        <end position="152"/>
    </location>
</feature>
<evidence type="ECO:0000256" key="2">
    <source>
        <dbReference type="ARBA" id="ARBA00004141"/>
    </source>
</evidence>
<name>A0A6G7ITT6_9CHLO</name>
<evidence type="ECO:0000313" key="14">
    <source>
        <dbReference type="EMBL" id="QII41622.1"/>
    </source>
</evidence>
<feature type="transmembrane region" description="Helical" evidence="12">
    <location>
        <begin position="378"/>
        <end position="402"/>
    </location>
</feature>
<keyword evidence="11 12" id="KW-0472">Membrane</keyword>
<organism evidence="14">
    <name type="scientific">Jenufa perforata</name>
    <dbReference type="NCBI Taxonomy" id="993091"/>
    <lineage>
        <taxon>Eukaryota</taxon>
        <taxon>Viridiplantae</taxon>
        <taxon>Chlorophyta</taxon>
        <taxon>core chlorophytes</taxon>
        <taxon>Chlorophyceae</taxon>
        <taxon>Jenufa</taxon>
    </lineage>
</organism>
<comment type="subcellular location">
    <subcellularLocation>
        <location evidence="2">Membrane</location>
        <topology evidence="2">Multi-pass membrane protein</topology>
    </subcellularLocation>
    <subcellularLocation>
        <location evidence="12">Mitochondrion membrane</location>
        <topology evidence="12">Multi-pass membrane protein</topology>
    </subcellularLocation>
</comment>
<feature type="transmembrane region" description="Helical" evidence="12">
    <location>
        <begin position="52"/>
        <end position="70"/>
    </location>
</feature>
<feature type="transmembrane region" description="Helical" evidence="12">
    <location>
        <begin position="348"/>
        <end position="371"/>
    </location>
</feature>
<evidence type="ECO:0000256" key="9">
    <source>
        <dbReference type="ARBA" id="ARBA00023027"/>
    </source>
</evidence>
<dbReference type="PANTHER" id="PTHR43507">
    <property type="entry name" value="NADH-UBIQUINONE OXIDOREDUCTASE CHAIN 4"/>
    <property type="match status" value="1"/>
</dbReference>
<sequence>MPLVFIIILASLFSLIFIAGPDLFLPATILSPLAGALIIWLSPKASHSIHRVGALIFTFISFILSLMLWAHFDLAAVSFQQIFALQVSWKGTIWLSCPFGIDGFSLWMIILTTALFPMCVICSWNTLWLCSQEFMVILLILESMLLCVWSVLDLIAFYVFYESVLIPMFLLIAIAGSRDRKIKAAYQLVLYTLFGSLLFLPCLLFIYTQYGTTNLELLYQANISYDRQLVLWWGFWFAFAVKIPMVPLHLWLPEAHVEASTAGSVILAGVLLKLGGYGFLRLCLPLLPEACQYYSQFIFILSLIALMYTALITLRQVDLKKIIAYSSVAHMSLVMLSLFSLNDLSYTASMFFMLSHGIISPALFLCVGFLYDRYHTKLLKYLGGASYTMPIFSTFFFFFTLGNMGLPLWPSFIAEFLCLTGLFAYHSWTAIIACFGMILSAAYSLWAYARVVHGLPKPYSITNMCDLCRREVFTLIPLVIISIWLGIKPGLVLDSLEVSSLLWQQLTDVRGL</sequence>
<feature type="domain" description="NADH:quinone oxidoreductase/Mrp antiporter transmembrane" evidence="13">
    <location>
        <begin position="153"/>
        <end position="438"/>
    </location>
</feature>
<dbReference type="GO" id="GO:0031966">
    <property type="term" value="C:mitochondrial membrane"/>
    <property type="evidence" value="ECO:0007669"/>
    <property type="project" value="UniProtKB-SubCell"/>
</dbReference>
<reference evidence="14" key="1">
    <citation type="submission" date="2020-01" db="EMBL/GenBank/DDBJ databases">
        <title>Complete mitogenomes of the chlorophycean green algae Jenufa minuta and Jenufa perforata.</title>
        <authorList>
            <person name="Turmel M."/>
            <person name="Otis C."/>
            <person name="Vincent A."/>
            <person name="Lemieux C."/>
        </authorList>
    </citation>
    <scope>NUCLEOTIDE SEQUENCE</scope>
</reference>
<evidence type="ECO:0000256" key="10">
    <source>
        <dbReference type="ARBA" id="ARBA00023075"/>
    </source>
</evidence>
<evidence type="ECO:0000256" key="1">
    <source>
        <dbReference type="ARBA" id="ARBA00003257"/>
    </source>
</evidence>
<comment type="catalytic activity">
    <reaction evidence="12">
        <text>a ubiquinone + NADH + 5 H(+)(in) = a ubiquinol + NAD(+) + 4 H(+)(out)</text>
        <dbReference type="Rhea" id="RHEA:29091"/>
        <dbReference type="Rhea" id="RHEA-COMP:9565"/>
        <dbReference type="Rhea" id="RHEA-COMP:9566"/>
        <dbReference type="ChEBI" id="CHEBI:15378"/>
        <dbReference type="ChEBI" id="CHEBI:16389"/>
        <dbReference type="ChEBI" id="CHEBI:17976"/>
        <dbReference type="ChEBI" id="CHEBI:57540"/>
        <dbReference type="ChEBI" id="CHEBI:57945"/>
        <dbReference type="EC" id="7.1.1.2"/>
    </reaction>
</comment>
<keyword evidence="8 12" id="KW-1133">Transmembrane helix</keyword>
<dbReference type="EC" id="7.1.1.2" evidence="4 12"/>
<evidence type="ECO:0000256" key="3">
    <source>
        <dbReference type="ARBA" id="ARBA00009025"/>
    </source>
</evidence>
<dbReference type="RefSeq" id="YP_009746600.1">
    <property type="nucleotide sequence ID" value="NC_046779.1"/>
</dbReference>
<feature type="transmembrane region" description="Helical" evidence="12">
    <location>
        <begin position="467"/>
        <end position="487"/>
    </location>
</feature>
<dbReference type="EMBL" id="MN933931">
    <property type="protein sequence ID" value="QII41622.1"/>
    <property type="molecule type" value="Genomic_DNA"/>
</dbReference>
<evidence type="ECO:0000256" key="5">
    <source>
        <dbReference type="ARBA" id="ARBA00021006"/>
    </source>
</evidence>
<keyword evidence="6 12" id="KW-0812">Transmembrane</keyword>
<keyword evidence="12 14" id="KW-0496">Mitochondrion</keyword>
<dbReference type="AlphaFoldDB" id="A0A6G7ITT6"/>
<dbReference type="NCBIfam" id="TIGR01972">
    <property type="entry name" value="NDH_I_M"/>
    <property type="match status" value="1"/>
</dbReference>